<comment type="caution">
    <text evidence="1">The sequence shown here is derived from an EMBL/GenBank/DDBJ whole genome shotgun (WGS) entry which is preliminary data.</text>
</comment>
<dbReference type="EMBL" id="BARS01041152">
    <property type="protein sequence ID" value="GAG41736.1"/>
    <property type="molecule type" value="Genomic_DNA"/>
</dbReference>
<accession>X0YZ30</accession>
<gene>
    <name evidence="1" type="ORF">S01H1_62631</name>
</gene>
<evidence type="ECO:0000313" key="1">
    <source>
        <dbReference type="EMBL" id="GAG41736.1"/>
    </source>
</evidence>
<dbReference type="Gene3D" id="1.25.40.10">
    <property type="entry name" value="Tetratricopeptide repeat domain"/>
    <property type="match status" value="1"/>
</dbReference>
<dbReference type="SUPFAM" id="SSF48452">
    <property type="entry name" value="TPR-like"/>
    <property type="match status" value="1"/>
</dbReference>
<dbReference type="PROSITE" id="PS51257">
    <property type="entry name" value="PROKAR_LIPOPROTEIN"/>
    <property type="match status" value="1"/>
</dbReference>
<protein>
    <submittedName>
        <fullName evidence="1">Uncharacterized protein</fullName>
    </submittedName>
</protein>
<proteinExistence type="predicted"/>
<sequence>MLRSQLILTFVLATGAALAGCETGSAGAGIEHYVAGRLAMEKENYEAALAELEKAIRADPKLSIAHTAIGDVYRKQGHNQLAGSAYTRACRANPYAFLPHYNLGVTLQLLAEAAETA</sequence>
<dbReference type="InterPro" id="IPR011990">
    <property type="entry name" value="TPR-like_helical_dom_sf"/>
</dbReference>
<dbReference type="AlphaFoldDB" id="X0YZ30"/>
<dbReference type="Pfam" id="PF13432">
    <property type="entry name" value="TPR_16"/>
    <property type="match status" value="1"/>
</dbReference>
<name>X0YZ30_9ZZZZ</name>
<organism evidence="1">
    <name type="scientific">marine sediment metagenome</name>
    <dbReference type="NCBI Taxonomy" id="412755"/>
    <lineage>
        <taxon>unclassified sequences</taxon>
        <taxon>metagenomes</taxon>
        <taxon>ecological metagenomes</taxon>
    </lineage>
</organism>
<reference evidence="1" key="1">
    <citation type="journal article" date="2014" name="Front. Microbiol.">
        <title>High frequency of phylogenetically diverse reductive dehalogenase-homologous genes in deep subseafloor sedimentary metagenomes.</title>
        <authorList>
            <person name="Kawai M."/>
            <person name="Futagami T."/>
            <person name="Toyoda A."/>
            <person name="Takaki Y."/>
            <person name="Nishi S."/>
            <person name="Hori S."/>
            <person name="Arai W."/>
            <person name="Tsubouchi T."/>
            <person name="Morono Y."/>
            <person name="Uchiyama I."/>
            <person name="Ito T."/>
            <person name="Fujiyama A."/>
            <person name="Inagaki F."/>
            <person name="Takami H."/>
        </authorList>
    </citation>
    <scope>NUCLEOTIDE SEQUENCE</scope>
    <source>
        <strain evidence="1">Expedition CK06-06</strain>
    </source>
</reference>
<dbReference type="PROSITE" id="PS50005">
    <property type="entry name" value="TPR"/>
    <property type="match status" value="1"/>
</dbReference>
<feature type="non-terminal residue" evidence="1">
    <location>
        <position position="117"/>
    </location>
</feature>
<dbReference type="InterPro" id="IPR019734">
    <property type="entry name" value="TPR_rpt"/>
</dbReference>